<evidence type="ECO:0000256" key="2">
    <source>
        <dbReference type="ARBA" id="ARBA00023242"/>
    </source>
</evidence>
<keyword evidence="1 3" id="KW-0238">DNA-binding</keyword>
<evidence type="ECO:0000313" key="7">
    <source>
        <dbReference type="EMBL" id="KAK9753651.1"/>
    </source>
</evidence>
<dbReference type="InterPro" id="IPR051965">
    <property type="entry name" value="ChromReg_NeuronalGeneExpr"/>
</dbReference>
<dbReference type="GO" id="GO:0010468">
    <property type="term" value="P:regulation of gene expression"/>
    <property type="evidence" value="ECO:0007669"/>
    <property type="project" value="TreeGrafter"/>
</dbReference>
<accession>A0AAW1N4X3</accession>
<reference evidence="7 8" key="1">
    <citation type="journal article" date="2024" name="BMC Genomics">
        <title>De novo assembly and annotation of Popillia japonica's genome with initial clues to its potential as an invasive pest.</title>
        <authorList>
            <person name="Cucini C."/>
            <person name="Boschi S."/>
            <person name="Funari R."/>
            <person name="Cardaioli E."/>
            <person name="Iannotti N."/>
            <person name="Marturano G."/>
            <person name="Paoli F."/>
            <person name="Bruttini M."/>
            <person name="Carapelli A."/>
            <person name="Frati F."/>
            <person name="Nardi F."/>
        </authorList>
    </citation>
    <scope>NUCLEOTIDE SEQUENCE [LARGE SCALE GENOMIC DNA]</scope>
    <source>
        <strain evidence="7">DMR45628</strain>
    </source>
</reference>
<dbReference type="GO" id="GO:0003677">
    <property type="term" value="F:DNA binding"/>
    <property type="evidence" value="ECO:0007669"/>
    <property type="project" value="UniProtKB-UniRule"/>
</dbReference>
<dbReference type="PANTHER" id="PTHR46040:SF3">
    <property type="entry name" value="HIGH MOBILITY GROUP PROTEIN 2"/>
    <property type="match status" value="1"/>
</dbReference>
<feature type="coiled-coil region" evidence="4">
    <location>
        <begin position="102"/>
        <end position="129"/>
    </location>
</feature>
<evidence type="ECO:0000256" key="3">
    <source>
        <dbReference type="PROSITE-ProRule" id="PRU00267"/>
    </source>
</evidence>
<dbReference type="InterPro" id="IPR009071">
    <property type="entry name" value="HMG_box_dom"/>
</dbReference>
<evidence type="ECO:0000313" key="8">
    <source>
        <dbReference type="Proteomes" id="UP001458880"/>
    </source>
</evidence>
<evidence type="ECO:0000256" key="1">
    <source>
        <dbReference type="ARBA" id="ARBA00023125"/>
    </source>
</evidence>
<evidence type="ECO:0000256" key="4">
    <source>
        <dbReference type="SAM" id="Coils"/>
    </source>
</evidence>
<feature type="region of interest" description="Disordered" evidence="5">
    <location>
        <begin position="130"/>
        <end position="169"/>
    </location>
</feature>
<feature type="DNA-binding region" description="HMG box" evidence="3">
    <location>
        <begin position="59"/>
        <end position="127"/>
    </location>
</feature>
<dbReference type="GO" id="GO:0005634">
    <property type="term" value="C:nucleus"/>
    <property type="evidence" value="ECO:0007669"/>
    <property type="project" value="UniProtKB-UniRule"/>
</dbReference>
<evidence type="ECO:0000259" key="6">
    <source>
        <dbReference type="PROSITE" id="PS50118"/>
    </source>
</evidence>
<dbReference type="Proteomes" id="UP001458880">
    <property type="component" value="Unassembled WGS sequence"/>
</dbReference>
<dbReference type="SMART" id="SM00398">
    <property type="entry name" value="HMG"/>
    <property type="match status" value="1"/>
</dbReference>
<dbReference type="Gene3D" id="1.10.30.10">
    <property type="entry name" value="High mobility group box domain"/>
    <property type="match status" value="1"/>
</dbReference>
<protein>
    <submittedName>
        <fullName evidence="7">HMG (High mobility group) box</fullName>
    </submittedName>
</protein>
<proteinExistence type="predicted"/>
<dbReference type="PROSITE" id="PS50118">
    <property type="entry name" value="HMG_BOX_2"/>
    <property type="match status" value="1"/>
</dbReference>
<feature type="domain" description="HMG box" evidence="6">
    <location>
        <begin position="59"/>
        <end position="127"/>
    </location>
</feature>
<dbReference type="SUPFAM" id="SSF47095">
    <property type="entry name" value="HMG-box"/>
    <property type="match status" value="1"/>
</dbReference>
<feature type="compositionally biased region" description="Basic residues" evidence="5">
    <location>
        <begin position="43"/>
        <end position="53"/>
    </location>
</feature>
<dbReference type="Pfam" id="PF00505">
    <property type="entry name" value="HMG_box"/>
    <property type="match status" value="1"/>
</dbReference>
<organism evidence="7 8">
    <name type="scientific">Popillia japonica</name>
    <name type="common">Japanese beetle</name>
    <dbReference type="NCBI Taxonomy" id="7064"/>
    <lineage>
        <taxon>Eukaryota</taxon>
        <taxon>Metazoa</taxon>
        <taxon>Ecdysozoa</taxon>
        <taxon>Arthropoda</taxon>
        <taxon>Hexapoda</taxon>
        <taxon>Insecta</taxon>
        <taxon>Pterygota</taxon>
        <taxon>Neoptera</taxon>
        <taxon>Endopterygota</taxon>
        <taxon>Coleoptera</taxon>
        <taxon>Polyphaga</taxon>
        <taxon>Scarabaeiformia</taxon>
        <taxon>Scarabaeidae</taxon>
        <taxon>Rutelinae</taxon>
        <taxon>Popillia</taxon>
    </lineage>
</organism>
<evidence type="ECO:0000256" key="5">
    <source>
        <dbReference type="SAM" id="MobiDB-lite"/>
    </source>
</evidence>
<keyword evidence="2 3" id="KW-0539">Nucleus</keyword>
<keyword evidence="4" id="KW-0175">Coiled coil</keyword>
<dbReference type="EMBL" id="JASPKY010000011">
    <property type="protein sequence ID" value="KAK9753651.1"/>
    <property type="molecule type" value="Genomic_DNA"/>
</dbReference>
<dbReference type="PANTHER" id="PTHR46040">
    <property type="entry name" value="HIGH MOBILITY GROUP PROTEIN 2"/>
    <property type="match status" value="1"/>
</dbReference>
<feature type="compositionally biased region" description="Basic and acidic residues" evidence="5">
    <location>
        <begin position="140"/>
        <end position="151"/>
    </location>
</feature>
<feature type="region of interest" description="Disordered" evidence="5">
    <location>
        <begin position="1"/>
        <end position="65"/>
    </location>
</feature>
<feature type="compositionally biased region" description="Polar residues" evidence="5">
    <location>
        <begin position="1"/>
        <end position="11"/>
    </location>
</feature>
<name>A0AAW1N4X3_POPJA</name>
<dbReference type="CDD" id="cd21980">
    <property type="entry name" value="HMG-box_HMG20"/>
    <property type="match status" value="1"/>
</dbReference>
<feature type="coiled-coil region" evidence="4">
    <location>
        <begin position="194"/>
        <end position="235"/>
    </location>
</feature>
<comment type="caution">
    <text evidence="7">The sequence shown here is derived from an EMBL/GenBank/DDBJ whole genome shotgun (WGS) entry which is preliminary data.</text>
</comment>
<gene>
    <name evidence="7" type="ORF">QE152_g1824</name>
</gene>
<feature type="compositionally biased region" description="Polar residues" evidence="5">
    <location>
        <begin position="155"/>
        <end position="169"/>
    </location>
</feature>
<sequence length="336" mass="38414">MENTAENSSPVIASEPAKNSIKPINTVDEKAPDSSEGITQKSRNSKAKKRKKPKDTTAPRHPLTGYVRFLNDRRESVRAANPNLSFAEITKILASEWSNLPAAKKQQYLDAAEQDRERYTREYNAYKQTDAYKQFTQQQNEKKMKETKDEPQPIAKSQTTKDTQNNNEVDFSNFDIPIFTEEFLDHNKTRDAELRQLRKSNTDYEQQNATLQKHIESMKVAIEKLESEVVQQKKNNCALQQHLDHLRTTLTNGFADVKLPGVKEVATLQTIDNYMTNLHSMLLENSSHDAVKEVATLQTIDNYMTNLHSMLLENSSHDATLLQTVRDIVGRLEFNG</sequence>
<dbReference type="InterPro" id="IPR036910">
    <property type="entry name" value="HMG_box_dom_sf"/>
</dbReference>
<keyword evidence="8" id="KW-1185">Reference proteome</keyword>
<dbReference type="AlphaFoldDB" id="A0AAW1N4X3"/>